<evidence type="ECO:0000313" key="2">
    <source>
        <dbReference type="EMBL" id="JAE03769.1"/>
    </source>
</evidence>
<proteinExistence type="predicted"/>
<feature type="compositionally biased region" description="Gly residues" evidence="1">
    <location>
        <begin position="45"/>
        <end position="55"/>
    </location>
</feature>
<name>A0A0A9EXR2_ARUDO</name>
<dbReference type="AlphaFoldDB" id="A0A0A9EXR2"/>
<protein>
    <submittedName>
        <fullName evidence="2">Uncharacterized protein</fullName>
    </submittedName>
</protein>
<dbReference type="EMBL" id="GBRH01194127">
    <property type="protein sequence ID" value="JAE03769.1"/>
    <property type="molecule type" value="Transcribed_RNA"/>
</dbReference>
<feature type="region of interest" description="Disordered" evidence="1">
    <location>
        <begin position="35"/>
        <end position="55"/>
    </location>
</feature>
<reference evidence="2" key="2">
    <citation type="journal article" date="2015" name="Data Brief">
        <title>Shoot transcriptome of the giant reed, Arundo donax.</title>
        <authorList>
            <person name="Barrero R.A."/>
            <person name="Guerrero F.D."/>
            <person name="Moolhuijzen P."/>
            <person name="Goolsby J.A."/>
            <person name="Tidwell J."/>
            <person name="Bellgard S.E."/>
            <person name="Bellgard M.I."/>
        </authorList>
    </citation>
    <scope>NUCLEOTIDE SEQUENCE</scope>
    <source>
        <tissue evidence="2">Shoot tissue taken approximately 20 cm above the soil surface</tissue>
    </source>
</reference>
<evidence type="ECO:0000256" key="1">
    <source>
        <dbReference type="SAM" id="MobiDB-lite"/>
    </source>
</evidence>
<sequence length="55" mass="5882">MWRPGGGRRPGEHWLRAARARGPTLGAWQQQRAAWQRATASDSGGLEGGGGANRI</sequence>
<accession>A0A0A9EXR2</accession>
<reference evidence="2" key="1">
    <citation type="submission" date="2014-09" db="EMBL/GenBank/DDBJ databases">
        <authorList>
            <person name="Magalhaes I.L.F."/>
            <person name="Oliveira U."/>
            <person name="Santos F.R."/>
            <person name="Vidigal T.H.D.A."/>
            <person name="Brescovit A.D."/>
            <person name="Santos A.J."/>
        </authorList>
    </citation>
    <scope>NUCLEOTIDE SEQUENCE</scope>
    <source>
        <tissue evidence="2">Shoot tissue taken approximately 20 cm above the soil surface</tissue>
    </source>
</reference>
<organism evidence="2">
    <name type="scientific">Arundo donax</name>
    <name type="common">Giant reed</name>
    <name type="synonym">Donax arundinaceus</name>
    <dbReference type="NCBI Taxonomy" id="35708"/>
    <lineage>
        <taxon>Eukaryota</taxon>
        <taxon>Viridiplantae</taxon>
        <taxon>Streptophyta</taxon>
        <taxon>Embryophyta</taxon>
        <taxon>Tracheophyta</taxon>
        <taxon>Spermatophyta</taxon>
        <taxon>Magnoliopsida</taxon>
        <taxon>Liliopsida</taxon>
        <taxon>Poales</taxon>
        <taxon>Poaceae</taxon>
        <taxon>PACMAD clade</taxon>
        <taxon>Arundinoideae</taxon>
        <taxon>Arundineae</taxon>
        <taxon>Arundo</taxon>
    </lineage>
</organism>